<reference evidence="1 2" key="1">
    <citation type="submission" date="2015-02" db="EMBL/GenBank/DDBJ databases">
        <title>Draft genome sequences of ten Microbacterium spp. with emphasis on heavy metal contaminated environments.</title>
        <authorList>
            <person name="Corretto E."/>
        </authorList>
    </citation>
    <scope>NUCLEOTIDE SEQUENCE [LARGE SCALE GENOMIC DNA]</scope>
    <source>
        <strain evidence="1 2">DSM 8608</strain>
    </source>
</reference>
<dbReference type="EMBL" id="JYJA01000039">
    <property type="protein sequence ID" value="KJL40572.1"/>
    <property type="molecule type" value="Genomic_DNA"/>
</dbReference>
<organism evidence="1 2">
    <name type="scientific">Microbacterium trichothecenolyticum</name>
    <name type="common">Aureobacterium trichothecenolyticum</name>
    <dbReference type="NCBI Taxonomy" id="69370"/>
    <lineage>
        <taxon>Bacteria</taxon>
        <taxon>Bacillati</taxon>
        <taxon>Actinomycetota</taxon>
        <taxon>Actinomycetes</taxon>
        <taxon>Micrococcales</taxon>
        <taxon>Microbacteriaceae</taxon>
        <taxon>Microbacterium</taxon>
    </lineage>
</organism>
<evidence type="ECO:0000313" key="2">
    <source>
        <dbReference type="Proteomes" id="UP000034098"/>
    </source>
</evidence>
<dbReference type="PATRIC" id="fig|69370.6.peg.3247"/>
<keyword evidence="2" id="KW-1185">Reference proteome</keyword>
<dbReference type="AlphaFoldDB" id="A0A0M2H2D1"/>
<comment type="caution">
    <text evidence="1">The sequence shown here is derived from an EMBL/GenBank/DDBJ whole genome shotgun (WGS) entry which is preliminary data.</text>
</comment>
<accession>A0A0M2H2D1</accession>
<evidence type="ECO:0000313" key="1">
    <source>
        <dbReference type="EMBL" id="KJL40572.1"/>
    </source>
</evidence>
<proteinExistence type="predicted"/>
<dbReference type="RefSeq" id="WP_052676877.1">
    <property type="nucleotide sequence ID" value="NZ_JYJA01000039.1"/>
</dbReference>
<gene>
    <name evidence="1" type="ORF">RS82_03188</name>
</gene>
<name>A0A0M2H2D1_MICTR</name>
<protein>
    <submittedName>
        <fullName evidence="1">Uncharacterized protein</fullName>
    </submittedName>
</protein>
<dbReference type="OrthoDB" id="5145750at2"/>
<dbReference type="Proteomes" id="UP000034098">
    <property type="component" value="Unassembled WGS sequence"/>
</dbReference>
<sequence length="100" mass="9895">MAAIDGKWAIEVATLAGSHHFDATLTTVGTSLTGTAIGPTGPIAIRGGTASGDTAEFTLDLVAPLPMSLVVALHVVGDRLTGTAQAGPFPPSTIVGTRTG</sequence>